<dbReference type="GO" id="GO:0016020">
    <property type="term" value="C:membrane"/>
    <property type="evidence" value="ECO:0007669"/>
    <property type="project" value="UniProtKB-SubCell"/>
</dbReference>
<dbReference type="Gene3D" id="1.20.1250.20">
    <property type="entry name" value="MFS general substrate transporter like domains"/>
    <property type="match status" value="1"/>
</dbReference>
<dbReference type="AlphaFoldDB" id="A0A2T2NAF5"/>
<dbReference type="GO" id="GO:0022857">
    <property type="term" value="F:transmembrane transporter activity"/>
    <property type="evidence" value="ECO:0007669"/>
    <property type="project" value="InterPro"/>
</dbReference>
<feature type="transmembrane region" description="Helical" evidence="6">
    <location>
        <begin position="437"/>
        <end position="459"/>
    </location>
</feature>
<feature type="transmembrane region" description="Helical" evidence="6">
    <location>
        <begin position="227"/>
        <end position="247"/>
    </location>
</feature>
<dbReference type="InterPro" id="IPR011701">
    <property type="entry name" value="MFS"/>
</dbReference>
<evidence type="ECO:0000256" key="5">
    <source>
        <dbReference type="SAM" id="MobiDB-lite"/>
    </source>
</evidence>
<dbReference type="SUPFAM" id="SSF103473">
    <property type="entry name" value="MFS general substrate transporter"/>
    <property type="match status" value="1"/>
</dbReference>
<feature type="region of interest" description="Disordered" evidence="5">
    <location>
        <begin position="363"/>
        <end position="400"/>
    </location>
</feature>
<dbReference type="Proteomes" id="UP000240883">
    <property type="component" value="Unassembled WGS sequence"/>
</dbReference>
<name>A0A2T2NAF5_CORCC</name>
<organism evidence="7 8">
    <name type="scientific">Corynespora cassiicola Philippines</name>
    <dbReference type="NCBI Taxonomy" id="1448308"/>
    <lineage>
        <taxon>Eukaryota</taxon>
        <taxon>Fungi</taxon>
        <taxon>Dikarya</taxon>
        <taxon>Ascomycota</taxon>
        <taxon>Pezizomycotina</taxon>
        <taxon>Dothideomycetes</taxon>
        <taxon>Pleosporomycetidae</taxon>
        <taxon>Pleosporales</taxon>
        <taxon>Corynesporascaceae</taxon>
        <taxon>Corynespora</taxon>
    </lineage>
</organism>
<keyword evidence="8" id="KW-1185">Reference proteome</keyword>
<comment type="subcellular location">
    <subcellularLocation>
        <location evidence="1">Membrane</location>
        <topology evidence="1">Multi-pass membrane protein</topology>
    </subcellularLocation>
</comment>
<dbReference type="STRING" id="1448308.A0A2T2NAF5"/>
<feature type="transmembrane region" description="Helical" evidence="6">
    <location>
        <begin position="96"/>
        <end position="118"/>
    </location>
</feature>
<evidence type="ECO:0000256" key="6">
    <source>
        <dbReference type="SAM" id="Phobius"/>
    </source>
</evidence>
<evidence type="ECO:0000313" key="8">
    <source>
        <dbReference type="Proteomes" id="UP000240883"/>
    </source>
</evidence>
<sequence>MSHVQSPQNESRVQETTPLLPRESTHPKDGKRGKSVLYRALICGFLVSLSFGVTSVPMIYVFRLMTCEAYYEKHPSNSGTLDCAKREIQASTARSISLLGATTTIFGLMNLLVTRWTINRFGVKRALLIQVFWPAARLAVQNVGVMTGSDAGILIVQASQIITVIGGPNGYILTLNAFVADIVGHEARTGALGRLQGCMMVGAATGFLIGGLIGDAFGIIAPFRVTLVLFLSCCVYVAISLPAIELYTEKDKSANHQPQGFKRFFGPLRIFAPQRWRLPDGRVITHFGALTLGIGVFLAILATGFLTTLLQLYAAERFEFSTSANGWLVSIYTSLRGLFLSILFPRIILIGRKWYQPDVAGTTPGDLGCPESEEHDPTSPNEIGPIDSMDNEIEPVNPPRSEEQQTYAFDLLYARVSILTDGILTGLATFVSEGWQLYLVAVTVPFAAGTGAASKGTILQMLPSRDRVDALSGITLVENMARLSTTAVFGSVFAALAEIGKAHLVFVCNASVAFLGFCVLLMSRFPPEGSTQVEA</sequence>
<evidence type="ECO:0000256" key="1">
    <source>
        <dbReference type="ARBA" id="ARBA00004141"/>
    </source>
</evidence>
<accession>A0A2T2NAF5</accession>
<feature type="transmembrane region" description="Helical" evidence="6">
    <location>
        <begin position="503"/>
        <end position="522"/>
    </location>
</feature>
<feature type="region of interest" description="Disordered" evidence="5">
    <location>
        <begin position="1"/>
        <end position="31"/>
    </location>
</feature>
<evidence type="ECO:0000256" key="3">
    <source>
        <dbReference type="ARBA" id="ARBA00022989"/>
    </source>
</evidence>
<dbReference type="PANTHER" id="PTHR23507:SF13">
    <property type="entry name" value="MFS GENERAL SUBSTRATE TRANSPORTER"/>
    <property type="match status" value="1"/>
</dbReference>
<feature type="compositionally biased region" description="Polar residues" evidence="5">
    <location>
        <begin position="1"/>
        <end position="17"/>
    </location>
</feature>
<feature type="transmembrane region" description="Helical" evidence="6">
    <location>
        <begin position="326"/>
        <end position="344"/>
    </location>
</feature>
<proteinExistence type="predicted"/>
<evidence type="ECO:0000313" key="7">
    <source>
        <dbReference type="EMBL" id="PSN62350.1"/>
    </source>
</evidence>
<evidence type="ECO:0000256" key="2">
    <source>
        <dbReference type="ARBA" id="ARBA00022692"/>
    </source>
</evidence>
<feature type="transmembrane region" description="Helical" evidence="6">
    <location>
        <begin position="480"/>
        <end position="497"/>
    </location>
</feature>
<keyword evidence="2 6" id="KW-0812">Transmembrane</keyword>
<dbReference type="PANTHER" id="PTHR23507">
    <property type="entry name" value="ZGC:174356"/>
    <property type="match status" value="1"/>
</dbReference>
<gene>
    <name evidence="7" type="ORF">BS50DRAFT_578150</name>
</gene>
<feature type="transmembrane region" description="Helical" evidence="6">
    <location>
        <begin position="36"/>
        <end position="62"/>
    </location>
</feature>
<dbReference type="OrthoDB" id="5204190at2759"/>
<dbReference type="Pfam" id="PF07690">
    <property type="entry name" value="MFS_1"/>
    <property type="match status" value="1"/>
</dbReference>
<dbReference type="EMBL" id="KZ678142">
    <property type="protein sequence ID" value="PSN62350.1"/>
    <property type="molecule type" value="Genomic_DNA"/>
</dbReference>
<dbReference type="InterPro" id="IPR036259">
    <property type="entry name" value="MFS_trans_sf"/>
</dbReference>
<keyword evidence="4 6" id="KW-0472">Membrane</keyword>
<reference evidence="7 8" key="1">
    <citation type="journal article" date="2018" name="Front. Microbiol.">
        <title>Genome-Wide Analysis of Corynespora cassiicola Leaf Fall Disease Putative Effectors.</title>
        <authorList>
            <person name="Lopez D."/>
            <person name="Ribeiro S."/>
            <person name="Label P."/>
            <person name="Fumanal B."/>
            <person name="Venisse J.S."/>
            <person name="Kohler A."/>
            <person name="de Oliveira R.R."/>
            <person name="Labutti K."/>
            <person name="Lipzen A."/>
            <person name="Lail K."/>
            <person name="Bauer D."/>
            <person name="Ohm R.A."/>
            <person name="Barry K.W."/>
            <person name="Spatafora J."/>
            <person name="Grigoriev I.V."/>
            <person name="Martin F.M."/>
            <person name="Pujade-Renaud V."/>
        </authorList>
    </citation>
    <scope>NUCLEOTIDE SEQUENCE [LARGE SCALE GENOMIC DNA]</scope>
    <source>
        <strain evidence="7 8">Philippines</strain>
    </source>
</reference>
<keyword evidence="3 6" id="KW-1133">Transmembrane helix</keyword>
<evidence type="ECO:0000256" key="4">
    <source>
        <dbReference type="ARBA" id="ARBA00023136"/>
    </source>
</evidence>
<protein>
    <submittedName>
        <fullName evidence="7">MFS general substrate transporter</fullName>
    </submittedName>
</protein>
<feature type="transmembrane region" description="Helical" evidence="6">
    <location>
        <begin position="198"/>
        <end position="221"/>
    </location>
</feature>
<feature type="transmembrane region" description="Helical" evidence="6">
    <location>
        <begin position="283"/>
        <end position="306"/>
    </location>
</feature>